<feature type="transmembrane region" description="Helical" evidence="8">
    <location>
        <begin position="109"/>
        <end position="131"/>
    </location>
</feature>
<dbReference type="SUPFAM" id="SSF103473">
    <property type="entry name" value="MFS general substrate transporter"/>
    <property type="match status" value="1"/>
</dbReference>
<dbReference type="Gene3D" id="1.20.1720.10">
    <property type="entry name" value="Multidrug resistance protein D"/>
    <property type="match status" value="1"/>
</dbReference>
<feature type="transmembrane region" description="Helical" evidence="8">
    <location>
        <begin position="376"/>
        <end position="399"/>
    </location>
</feature>
<dbReference type="GO" id="GO:1990961">
    <property type="term" value="P:xenobiotic detoxification by transmembrane export across the plasma membrane"/>
    <property type="evidence" value="ECO:0007669"/>
    <property type="project" value="InterPro"/>
</dbReference>
<dbReference type="NCBIfam" id="TIGR00710">
    <property type="entry name" value="efflux_Bcr_CflA"/>
    <property type="match status" value="1"/>
</dbReference>
<dbReference type="InterPro" id="IPR036259">
    <property type="entry name" value="MFS_trans_sf"/>
</dbReference>
<feature type="transmembrane region" description="Helical" evidence="8">
    <location>
        <begin position="258"/>
        <end position="279"/>
    </location>
</feature>
<comment type="similarity">
    <text evidence="2 8">Belongs to the major facilitator superfamily. Bcr/CmlA family.</text>
</comment>
<dbReference type="EMBL" id="CADILG010000081">
    <property type="protein sequence ID" value="CAB3926849.1"/>
    <property type="molecule type" value="Genomic_DNA"/>
</dbReference>
<reference evidence="10 11" key="1">
    <citation type="submission" date="2020-04" db="EMBL/GenBank/DDBJ databases">
        <authorList>
            <person name="De Canck E."/>
        </authorList>
    </citation>
    <scope>NUCLEOTIDE SEQUENCE [LARGE SCALE GENOMIC DNA]</scope>
    <source>
        <strain evidence="10 11">LMG 26858</strain>
    </source>
</reference>
<dbReference type="GO" id="GO:0042910">
    <property type="term" value="F:xenobiotic transmembrane transporter activity"/>
    <property type="evidence" value="ECO:0007669"/>
    <property type="project" value="InterPro"/>
</dbReference>
<feature type="transmembrane region" description="Helical" evidence="8">
    <location>
        <begin position="351"/>
        <end position="370"/>
    </location>
</feature>
<dbReference type="Proteomes" id="UP000494117">
    <property type="component" value="Unassembled WGS sequence"/>
</dbReference>
<keyword evidence="4" id="KW-1003">Cell membrane</keyword>
<dbReference type="GO" id="GO:0005886">
    <property type="term" value="C:plasma membrane"/>
    <property type="evidence" value="ECO:0007669"/>
    <property type="project" value="UniProtKB-SubCell"/>
</dbReference>
<gene>
    <name evidence="10" type="primary">mdtL</name>
    <name evidence="10" type="ORF">LMG26858_05931</name>
</gene>
<feature type="transmembrane region" description="Helical" evidence="8">
    <location>
        <begin position="175"/>
        <end position="193"/>
    </location>
</feature>
<evidence type="ECO:0000313" key="11">
    <source>
        <dbReference type="Proteomes" id="UP000494117"/>
    </source>
</evidence>
<feature type="transmembrane region" description="Helical" evidence="8">
    <location>
        <begin position="85"/>
        <end position="103"/>
    </location>
</feature>
<proteinExistence type="inferred from homology"/>
<accession>A0A6S7F0M7</accession>
<feature type="transmembrane region" description="Helical" evidence="8">
    <location>
        <begin position="222"/>
        <end position="246"/>
    </location>
</feature>
<organism evidence="10 11">
    <name type="scientific">Achromobacter anxifer</name>
    <dbReference type="NCBI Taxonomy" id="1287737"/>
    <lineage>
        <taxon>Bacteria</taxon>
        <taxon>Pseudomonadati</taxon>
        <taxon>Pseudomonadota</taxon>
        <taxon>Betaproteobacteria</taxon>
        <taxon>Burkholderiales</taxon>
        <taxon>Alcaligenaceae</taxon>
        <taxon>Achromobacter</taxon>
    </lineage>
</organism>
<keyword evidence="5 8" id="KW-0812">Transmembrane</keyword>
<dbReference type="PROSITE" id="PS50850">
    <property type="entry name" value="MFS"/>
    <property type="match status" value="1"/>
</dbReference>
<dbReference type="InterPro" id="IPR005829">
    <property type="entry name" value="Sugar_transporter_CS"/>
</dbReference>
<dbReference type="Pfam" id="PF07690">
    <property type="entry name" value="MFS_1"/>
    <property type="match status" value="1"/>
</dbReference>
<evidence type="ECO:0000256" key="6">
    <source>
        <dbReference type="ARBA" id="ARBA00022989"/>
    </source>
</evidence>
<name>A0A6S7F0M7_9BURK</name>
<dbReference type="AlphaFoldDB" id="A0A6S7F0M7"/>
<dbReference type="InterPro" id="IPR011701">
    <property type="entry name" value="MFS"/>
</dbReference>
<dbReference type="InterPro" id="IPR004812">
    <property type="entry name" value="Efflux_drug-R_Bcr/CmlA"/>
</dbReference>
<feature type="transmembrane region" description="Helical" evidence="8">
    <location>
        <begin position="17"/>
        <end position="34"/>
    </location>
</feature>
<dbReference type="InterPro" id="IPR020846">
    <property type="entry name" value="MFS_dom"/>
</dbReference>
<comment type="subcellular location">
    <subcellularLocation>
        <location evidence="8">Cell inner membrane</location>
        <topology evidence="8">Multi-pass membrane protein</topology>
    </subcellularLocation>
    <subcellularLocation>
        <location evidence="1">Cell membrane</location>
        <topology evidence="1">Multi-pass membrane protein</topology>
    </subcellularLocation>
</comment>
<evidence type="ECO:0000256" key="4">
    <source>
        <dbReference type="ARBA" id="ARBA00022475"/>
    </source>
</evidence>
<feature type="transmembrane region" description="Helical" evidence="8">
    <location>
        <begin position="316"/>
        <end position="339"/>
    </location>
</feature>
<feature type="transmembrane region" description="Helical" evidence="8">
    <location>
        <begin position="291"/>
        <end position="310"/>
    </location>
</feature>
<feature type="transmembrane region" description="Helical" evidence="8">
    <location>
        <begin position="54"/>
        <end position="73"/>
    </location>
</feature>
<keyword evidence="8" id="KW-0997">Cell inner membrane</keyword>
<evidence type="ECO:0000313" key="10">
    <source>
        <dbReference type="EMBL" id="CAB3926849.1"/>
    </source>
</evidence>
<keyword evidence="6 8" id="KW-1133">Transmembrane helix</keyword>
<evidence type="ECO:0000259" key="9">
    <source>
        <dbReference type="PROSITE" id="PS50850"/>
    </source>
</evidence>
<dbReference type="CDD" id="cd17320">
    <property type="entry name" value="MFS_MdfA_MDR_like"/>
    <property type="match status" value="1"/>
</dbReference>
<dbReference type="PANTHER" id="PTHR23502:SF70">
    <property type="entry name" value="BCR_CFLA FAMILY EFFLUX TRANSPORTER"/>
    <property type="match status" value="1"/>
</dbReference>
<keyword evidence="11" id="KW-1185">Reference proteome</keyword>
<feature type="transmembrane region" description="Helical" evidence="8">
    <location>
        <begin position="143"/>
        <end position="169"/>
    </location>
</feature>
<feature type="domain" description="Major facilitator superfamily (MFS) profile" evidence="9">
    <location>
        <begin position="19"/>
        <end position="401"/>
    </location>
</feature>
<protein>
    <recommendedName>
        <fullName evidence="8">Bcr/CflA family efflux transporter</fullName>
    </recommendedName>
</protein>
<keyword evidence="3 8" id="KW-0813">Transport</keyword>
<evidence type="ECO:0000256" key="8">
    <source>
        <dbReference type="RuleBase" id="RU365088"/>
    </source>
</evidence>
<evidence type="ECO:0000256" key="5">
    <source>
        <dbReference type="ARBA" id="ARBA00022692"/>
    </source>
</evidence>
<evidence type="ECO:0000256" key="3">
    <source>
        <dbReference type="ARBA" id="ARBA00022448"/>
    </source>
</evidence>
<evidence type="ECO:0000256" key="1">
    <source>
        <dbReference type="ARBA" id="ARBA00004651"/>
    </source>
</evidence>
<evidence type="ECO:0000256" key="2">
    <source>
        <dbReference type="ARBA" id="ARBA00006236"/>
    </source>
</evidence>
<dbReference type="PROSITE" id="PS00216">
    <property type="entry name" value="SUGAR_TRANSPORT_1"/>
    <property type="match status" value="1"/>
</dbReference>
<keyword evidence="7 8" id="KW-0472">Membrane</keyword>
<dbReference type="PANTHER" id="PTHR23502">
    <property type="entry name" value="MAJOR FACILITATOR SUPERFAMILY"/>
    <property type="match status" value="1"/>
</dbReference>
<sequence>MDPEPAMKSALSPRGQRWLIGLLMGLVTLTPMGIDIYLPSLPVMAQDYGQPVTALQASITLFIFAVGVGQVLIGPLADRYGRRPVALGGALAYLLGSALGAAANSLDVFYAARVIQGLGACSASLVAFAAVRDCFNPAVGARVYSYLNGALCTVPALAPMVGGALAVHAGWRSTFVFMVLFALTLASLLAIRFEETRAHPTRPQGALYSLRRYAPIVASGRFLYFAAFGMAGMAMILVFVSAAPVVLVQQLGYSELGFSAWFGGNAAINIGAFFLAPAFISRYGRHTMVRVGMIALLAAAAMHLAAWLWLPLSAWVFMLPVAVLTVGFSLALGSGLSLALEPFAERAGTAAAVYGLFQMSGSAVIATLLLDSGMAPQAAMALIGAVIVGPLLCLSAGMARRLAAG</sequence>
<evidence type="ECO:0000256" key="7">
    <source>
        <dbReference type="ARBA" id="ARBA00023136"/>
    </source>
</evidence>